<comment type="caution">
    <text evidence="2">The sequence shown here is derived from an EMBL/GenBank/DDBJ whole genome shotgun (WGS) entry which is preliminary data.</text>
</comment>
<reference evidence="2" key="1">
    <citation type="submission" date="2021-12" db="EMBL/GenBank/DDBJ databases">
        <title>Convergent genome expansion in fungi linked to evolution of root-endophyte symbiosis.</title>
        <authorList>
            <consortium name="DOE Joint Genome Institute"/>
            <person name="Ke Y.-H."/>
            <person name="Bonito G."/>
            <person name="Liao H.-L."/>
            <person name="Looney B."/>
            <person name="Rojas-Flechas A."/>
            <person name="Nash J."/>
            <person name="Hameed K."/>
            <person name="Schadt C."/>
            <person name="Martin F."/>
            <person name="Crous P.W."/>
            <person name="Miettinen O."/>
            <person name="Magnuson J.K."/>
            <person name="Labbe J."/>
            <person name="Jacobson D."/>
            <person name="Doktycz M.J."/>
            <person name="Veneault-Fourrey C."/>
            <person name="Kuo A."/>
            <person name="Mondo S."/>
            <person name="Calhoun S."/>
            <person name="Riley R."/>
            <person name="Ohm R."/>
            <person name="LaButti K."/>
            <person name="Andreopoulos B."/>
            <person name="Pangilinan J."/>
            <person name="Nolan M."/>
            <person name="Tritt A."/>
            <person name="Clum A."/>
            <person name="Lipzen A."/>
            <person name="Daum C."/>
            <person name="Barry K."/>
            <person name="Grigoriev I.V."/>
            <person name="Vilgalys R."/>
        </authorList>
    </citation>
    <scope>NUCLEOTIDE SEQUENCE</scope>
    <source>
        <strain evidence="2">PMI_201</strain>
    </source>
</reference>
<name>A0AAD4Q472_9EURO</name>
<feature type="transmembrane region" description="Helical" evidence="1">
    <location>
        <begin position="265"/>
        <end position="284"/>
    </location>
</feature>
<dbReference type="GeneID" id="70242768"/>
<evidence type="ECO:0000313" key="2">
    <source>
        <dbReference type="EMBL" id="KAH8705864.1"/>
    </source>
</evidence>
<dbReference type="EMBL" id="JAJTJA010000001">
    <property type="protein sequence ID" value="KAH8705864.1"/>
    <property type="molecule type" value="Genomic_DNA"/>
</dbReference>
<dbReference type="Proteomes" id="UP001201262">
    <property type="component" value="Unassembled WGS sequence"/>
</dbReference>
<proteinExistence type="predicted"/>
<gene>
    <name evidence="2" type="ORF">BGW36DRAFT_311623</name>
</gene>
<feature type="transmembrane region" description="Helical" evidence="1">
    <location>
        <begin position="80"/>
        <end position="100"/>
    </location>
</feature>
<evidence type="ECO:0000256" key="1">
    <source>
        <dbReference type="SAM" id="Phobius"/>
    </source>
</evidence>
<feature type="transmembrane region" description="Helical" evidence="1">
    <location>
        <begin position="209"/>
        <end position="235"/>
    </location>
</feature>
<protein>
    <submittedName>
        <fullName evidence="2">Uncharacterized protein</fullName>
    </submittedName>
</protein>
<keyword evidence="1" id="KW-1133">Transmembrane helix</keyword>
<accession>A0AAD4Q472</accession>
<evidence type="ECO:0000313" key="3">
    <source>
        <dbReference type="Proteomes" id="UP001201262"/>
    </source>
</evidence>
<organism evidence="2 3">
    <name type="scientific">Talaromyces proteolyticus</name>
    <dbReference type="NCBI Taxonomy" id="1131652"/>
    <lineage>
        <taxon>Eukaryota</taxon>
        <taxon>Fungi</taxon>
        <taxon>Dikarya</taxon>
        <taxon>Ascomycota</taxon>
        <taxon>Pezizomycotina</taxon>
        <taxon>Eurotiomycetes</taxon>
        <taxon>Eurotiomycetidae</taxon>
        <taxon>Eurotiales</taxon>
        <taxon>Trichocomaceae</taxon>
        <taxon>Talaromyces</taxon>
        <taxon>Talaromyces sect. Bacilispori</taxon>
    </lineage>
</organism>
<sequence>MDIDITHLKHSLIWQPVSMSIGSLGLSNLICHVLYGVLDWRAVALTTSFHFISIALDHYKDHLQSYKIAKQSRNQDALNIFQFTHWMIFLSALIAVTALTQCPLSTTVKTACFVAPALLWDFHIFEFTYKGRKEYVSVKRIPGIKPFLVGFIRGCGTYLVVESIMTPTYTYQPVYPWNPFQLIVWVMMDRSCYSFLLDIRDYDEDKRGSVRTLVVLLGSIPLSKLFLVVAHFITICIFHENLYIIGAALYAAALGLYLDHKSHGVWFDLSCHSLTFAVAGYFIVQLT</sequence>
<dbReference type="AlphaFoldDB" id="A0AAD4Q472"/>
<dbReference type="RefSeq" id="XP_046078485.1">
    <property type="nucleotide sequence ID" value="XM_046212481.1"/>
</dbReference>
<keyword evidence="1" id="KW-0472">Membrane</keyword>
<feature type="transmembrane region" description="Helical" evidence="1">
    <location>
        <begin position="241"/>
        <end position="258"/>
    </location>
</feature>
<keyword evidence="1" id="KW-0812">Transmembrane</keyword>
<keyword evidence="3" id="KW-1185">Reference proteome</keyword>